<dbReference type="Pfam" id="PF04550">
    <property type="entry name" value="Phage_holin_3_2"/>
    <property type="match status" value="1"/>
</dbReference>
<dbReference type="KEGG" id="dee:HQN60_15520"/>
<name>A0A6M8SWN7_9NEIS</name>
<dbReference type="EMBL" id="CP054143">
    <property type="protein sequence ID" value="QKJ68016.1"/>
    <property type="molecule type" value="Genomic_DNA"/>
</dbReference>
<sequence>MQEHEKTLISVLVAGALIGLGKLLVSKEELTVRLCFGRSILGAATSSIAGLALIQIPDLHPIALLAMGSALGIVGAQFVELWFKKQANKINGG</sequence>
<accession>A0A6M8SWN7</accession>
<keyword evidence="1" id="KW-0812">Transmembrane</keyword>
<dbReference type="Proteomes" id="UP000504844">
    <property type="component" value="Chromosome"/>
</dbReference>
<keyword evidence="3" id="KW-1185">Reference proteome</keyword>
<keyword evidence="1" id="KW-0472">Membrane</keyword>
<protein>
    <submittedName>
        <fullName evidence="2">Holin</fullName>
    </submittedName>
</protein>
<keyword evidence="1" id="KW-1133">Transmembrane helix</keyword>
<organism evidence="2 3">
    <name type="scientific">Deefgea piscis</name>
    <dbReference type="NCBI Taxonomy" id="2739061"/>
    <lineage>
        <taxon>Bacteria</taxon>
        <taxon>Pseudomonadati</taxon>
        <taxon>Pseudomonadota</taxon>
        <taxon>Betaproteobacteria</taxon>
        <taxon>Neisseriales</taxon>
        <taxon>Chitinibacteraceae</taxon>
        <taxon>Deefgea</taxon>
    </lineage>
</organism>
<feature type="transmembrane region" description="Helical" evidence="1">
    <location>
        <begin position="36"/>
        <end position="56"/>
    </location>
</feature>
<dbReference type="InterPro" id="IPR007633">
    <property type="entry name" value="Phage_P2_Holin"/>
</dbReference>
<proteinExistence type="predicted"/>
<dbReference type="GO" id="GO:0044660">
    <property type="term" value="P:viral release via pore formation in host cell membrane"/>
    <property type="evidence" value="ECO:0007669"/>
    <property type="project" value="InterPro"/>
</dbReference>
<dbReference type="RefSeq" id="WP_173534517.1">
    <property type="nucleotide sequence ID" value="NZ_CP054143.1"/>
</dbReference>
<reference evidence="2 3" key="1">
    <citation type="submission" date="2020-05" db="EMBL/GenBank/DDBJ databases">
        <title>Complete genome sequence of Deefgea sp. D17.</title>
        <authorList>
            <person name="Bae J.-W."/>
            <person name="Han J.E."/>
        </authorList>
    </citation>
    <scope>NUCLEOTIDE SEQUENCE [LARGE SCALE GENOMIC DNA]</scope>
    <source>
        <strain evidence="2 3">D17</strain>
    </source>
</reference>
<evidence type="ECO:0000313" key="2">
    <source>
        <dbReference type="EMBL" id="QKJ68016.1"/>
    </source>
</evidence>
<dbReference type="AlphaFoldDB" id="A0A6M8SWN7"/>
<evidence type="ECO:0000313" key="3">
    <source>
        <dbReference type="Proteomes" id="UP000504844"/>
    </source>
</evidence>
<feature type="transmembrane region" description="Helical" evidence="1">
    <location>
        <begin position="62"/>
        <end position="83"/>
    </location>
</feature>
<evidence type="ECO:0000256" key="1">
    <source>
        <dbReference type="SAM" id="Phobius"/>
    </source>
</evidence>
<gene>
    <name evidence="2" type="ORF">HQN60_15520</name>
</gene>